<proteinExistence type="predicted"/>
<gene>
    <name evidence="2" type="ORF">DFR74_102741</name>
</gene>
<dbReference type="RefSeq" id="WP_067512190.1">
    <property type="nucleotide sequence ID" value="NZ_QNRE01000002.1"/>
</dbReference>
<evidence type="ECO:0000259" key="1">
    <source>
        <dbReference type="Pfam" id="PF00668"/>
    </source>
</evidence>
<dbReference type="Gene3D" id="3.30.559.30">
    <property type="entry name" value="Nonribosomal peptide synthetase, condensation domain"/>
    <property type="match status" value="1"/>
</dbReference>
<dbReference type="PANTHER" id="PTHR45527">
    <property type="entry name" value="NONRIBOSOMAL PEPTIDE SYNTHETASE"/>
    <property type="match status" value="1"/>
</dbReference>
<dbReference type="GO" id="GO:0003824">
    <property type="term" value="F:catalytic activity"/>
    <property type="evidence" value="ECO:0007669"/>
    <property type="project" value="InterPro"/>
</dbReference>
<dbReference type="Gene3D" id="3.30.559.10">
    <property type="entry name" value="Chloramphenicol acetyltransferase-like domain"/>
    <property type="match status" value="1"/>
</dbReference>
<organism evidence="2 3">
    <name type="scientific">Nocardia puris</name>
    <dbReference type="NCBI Taxonomy" id="208602"/>
    <lineage>
        <taxon>Bacteria</taxon>
        <taxon>Bacillati</taxon>
        <taxon>Actinomycetota</taxon>
        <taxon>Actinomycetes</taxon>
        <taxon>Mycobacteriales</taxon>
        <taxon>Nocardiaceae</taxon>
        <taxon>Nocardia</taxon>
    </lineage>
</organism>
<protein>
    <submittedName>
        <fullName evidence="2">Condensation domain-containing protein</fullName>
    </submittedName>
</protein>
<dbReference type="AlphaFoldDB" id="A0A366DYP9"/>
<feature type="domain" description="Condensation" evidence="1">
    <location>
        <begin position="302"/>
        <end position="417"/>
    </location>
</feature>
<dbReference type="STRING" id="1210090.GCA_001613185_05232"/>
<dbReference type="GO" id="GO:0008610">
    <property type="term" value="P:lipid biosynthetic process"/>
    <property type="evidence" value="ECO:0007669"/>
    <property type="project" value="UniProtKB-ARBA"/>
</dbReference>
<dbReference type="InterPro" id="IPR001242">
    <property type="entry name" value="Condensation_dom"/>
</dbReference>
<dbReference type="GO" id="GO:0031177">
    <property type="term" value="F:phosphopantetheine binding"/>
    <property type="evidence" value="ECO:0007669"/>
    <property type="project" value="TreeGrafter"/>
</dbReference>
<dbReference type="SUPFAM" id="SSF52777">
    <property type="entry name" value="CoA-dependent acyltransferases"/>
    <property type="match status" value="2"/>
</dbReference>
<dbReference type="Pfam" id="PF00668">
    <property type="entry name" value="Condensation"/>
    <property type="match status" value="2"/>
</dbReference>
<dbReference type="GO" id="GO:0043041">
    <property type="term" value="P:amino acid activation for nonribosomal peptide biosynthetic process"/>
    <property type="evidence" value="ECO:0007669"/>
    <property type="project" value="TreeGrafter"/>
</dbReference>
<reference evidence="2 3" key="1">
    <citation type="submission" date="2018-06" db="EMBL/GenBank/DDBJ databases">
        <title>Genomic Encyclopedia of Type Strains, Phase IV (KMG-IV): sequencing the most valuable type-strain genomes for metagenomic binning, comparative biology and taxonomic classification.</title>
        <authorList>
            <person name="Goeker M."/>
        </authorList>
    </citation>
    <scope>NUCLEOTIDE SEQUENCE [LARGE SCALE GENOMIC DNA]</scope>
    <source>
        <strain evidence="2 3">DSM 44599</strain>
    </source>
</reference>
<name>A0A366DYP9_9NOCA</name>
<dbReference type="GO" id="GO:0044550">
    <property type="term" value="P:secondary metabolite biosynthetic process"/>
    <property type="evidence" value="ECO:0007669"/>
    <property type="project" value="TreeGrafter"/>
</dbReference>
<evidence type="ECO:0000313" key="2">
    <source>
        <dbReference type="EMBL" id="RBO94318.1"/>
    </source>
</evidence>
<keyword evidence="3" id="KW-1185">Reference proteome</keyword>
<feature type="domain" description="Condensation" evidence="1">
    <location>
        <begin position="56"/>
        <end position="214"/>
    </location>
</feature>
<dbReference type="OrthoDB" id="9789603at2"/>
<dbReference type="EMBL" id="QNRE01000002">
    <property type="protein sequence ID" value="RBO94318.1"/>
    <property type="molecule type" value="Genomic_DNA"/>
</dbReference>
<accession>A0A366DYP9</accession>
<comment type="caution">
    <text evidence="2">The sequence shown here is derived from an EMBL/GenBank/DDBJ whole genome shotgun (WGS) entry which is preliminary data.</text>
</comment>
<sequence length="517" mass="56645">MEFIELADYPLPGGHVVEWLPTAASHWADWPRDTRAVSHNHEQHLRDALEHNRIRERRHYWLGHAFRLDGALDAAAWRIALDQWIDRHEALRTHVTVEGGRPARYTAEPGVIRVRPVDAGTHASTMATFRLVQDLLDEGTSPLRWPSYVCVTIDGRRGCTVVLAADHSIMDGYSTTGIGGELRALYESARAGTAPALPAPGSYVDFSERERAVAATVTADDPGVALWREFLSSTANSDEADRTPVLSVVDPAPAAPDYARNGLRAEPASANGLAVLPGDDPFGRVAARPVAVGAPAPEATQRTLALELLDSRAADAAAALAREHGQSLFAVLLAAFAATTAEFGAGRDFRTVVPLHTRSEPCWAETLGWFVGLAPFALDTGGARTLAELVGPAGAELRRVRGAARVPFRHVCDVLEVRPRIAFMVSYMDIRAVPGAHAWADSETRWLRSRNRSGEEFFFWFLRTPSGVSLNMRYPGTTRATRDIHRHVLRMRELLTEFAVRGDVPVRPVEGAPLSWR</sequence>
<dbReference type="Proteomes" id="UP000252586">
    <property type="component" value="Unassembled WGS sequence"/>
</dbReference>
<dbReference type="InterPro" id="IPR023213">
    <property type="entry name" value="CAT-like_dom_sf"/>
</dbReference>
<evidence type="ECO:0000313" key="3">
    <source>
        <dbReference type="Proteomes" id="UP000252586"/>
    </source>
</evidence>
<dbReference type="PANTHER" id="PTHR45527:SF1">
    <property type="entry name" value="FATTY ACID SYNTHASE"/>
    <property type="match status" value="1"/>
</dbReference>
<dbReference type="GO" id="GO:0005737">
    <property type="term" value="C:cytoplasm"/>
    <property type="evidence" value="ECO:0007669"/>
    <property type="project" value="TreeGrafter"/>
</dbReference>